<evidence type="ECO:0008006" key="4">
    <source>
        <dbReference type="Google" id="ProtNLM"/>
    </source>
</evidence>
<protein>
    <recommendedName>
        <fullName evidence="4">Peptidase A2 domain-containing protein</fullName>
    </recommendedName>
</protein>
<evidence type="ECO:0000256" key="1">
    <source>
        <dbReference type="SAM" id="MobiDB-lite"/>
    </source>
</evidence>
<evidence type="ECO:0000313" key="2">
    <source>
        <dbReference type="EMBL" id="CAI8019238.1"/>
    </source>
</evidence>
<dbReference type="Proteomes" id="UP001174909">
    <property type="component" value="Unassembled WGS sequence"/>
</dbReference>
<sequence>MTTWSLHYHRKVRDNPYDSNSFSEPASPSNADSSNFSTPWSWTNATGLQPSRLFYITDRDTGLCFLIDTGAQSSLLSLICGGKEQMQQTHWTQHGH</sequence>
<proteinExistence type="predicted"/>
<organism evidence="2 3">
    <name type="scientific">Geodia barretti</name>
    <name type="common">Barrett's horny sponge</name>
    <dbReference type="NCBI Taxonomy" id="519541"/>
    <lineage>
        <taxon>Eukaryota</taxon>
        <taxon>Metazoa</taxon>
        <taxon>Porifera</taxon>
        <taxon>Demospongiae</taxon>
        <taxon>Heteroscleromorpha</taxon>
        <taxon>Tetractinellida</taxon>
        <taxon>Astrophorina</taxon>
        <taxon>Geodiidae</taxon>
        <taxon>Geodia</taxon>
    </lineage>
</organism>
<dbReference type="EMBL" id="CASHTH010001735">
    <property type="protein sequence ID" value="CAI8019238.1"/>
    <property type="molecule type" value="Genomic_DNA"/>
</dbReference>
<keyword evidence="3" id="KW-1185">Reference proteome</keyword>
<feature type="compositionally biased region" description="Polar residues" evidence="1">
    <location>
        <begin position="17"/>
        <end position="36"/>
    </location>
</feature>
<dbReference type="AlphaFoldDB" id="A0AA35WF75"/>
<feature type="region of interest" description="Disordered" evidence="1">
    <location>
        <begin position="13"/>
        <end position="36"/>
    </location>
</feature>
<accession>A0AA35WF75</accession>
<reference evidence="2" key="1">
    <citation type="submission" date="2023-03" db="EMBL/GenBank/DDBJ databases">
        <authorList>
            <person name="Steffen K."/>
            <person name="Cardenas P."/>
        </authorList>
    </citation>
    <scope>NUCLEOTIDE SEQUENCE</scope>
</reference>
<comment type="caution">
    <text evidence="2">The sequence shown here is derived from an EMBL/GenBank/DDBJ whole genome shotgun (WGS) entry which is preliminary data.</text>
</comment>
<gene>
    <name evidence="2" type="ORF">GBAR_LOCUS11582</name>
</gene>
<feature type="non-terminal residue" evidence="2">
    <location>
        <position position="96"/>
    </location>
</feature>
<evidence type="ECO:0000313" key="3">
    <source>
        <dbReference type="Proteomes" id="UP001174909"/>
    </source>
</evidence>
<name>A0AA35WF75_GEOBA</name>